<evidence type="ECO:0000313" key="5">
    <source>
        <dbReference type="EMBL" id="GFG29732.1"/>
    </source>
</evidence>
<reference evidence="6" key="1">
    <citation type="submission" date="2020-01" db="EMBL/GenBank/DDBJ databases">
        <title>Draft genome sequence of the Termite Coptotermes fromosanus.</title>
        <authorList>
            <person name="Itakura S."/>
            <person name="Yosikawa Y."/>
            <person name="Umezawa K."/>
        </authorList>
    </citation>
    <scope>NUCLEOTIDE SEQUENCE [LARGE SCALE GENOMIC DNA]</scope>
</reference>
<evidence type="ECO:0000313" key="6">
    <source>
        <dbReference type="Proteomes" id="UP000502823"/>
    </source>
</evidence>
<evidence type="ECO:0000256" key="2">
    <source>
        <dbReference type="PIRSR" id="PIRSR000915-1"/>
    </source>
</evidence>
<keyword evidence="4" id="KW-0479">Metal-binding</keyword>
<dbReference type="InParanoid" id="A0A6L2PEU7"/>
<feature type="binding site" evidence="4">
    <location>
        <position position="69"/>
    </location>
    <ligand>
        <name>Mg(2+)</name>
        <dbReference type="ChEBI" id="CHEBI:18420"/>
    </ligand>
</feature>
<dbReference type="FunCoup" id="A0A6L2PEU7">
    <property type="interactions" value="984"/>
</dbReference>
<comment type="cofactor">
    <cofactor evidence="4">
        <name>Mg(2+)</name>
        <dbReference type="ChEBI" id="CHEBI:18420"/>
    </cofactor>
    <text evidence="4">Divalent metal ions. Mg(2+) is the most effective.</text>
</comment>
<keyword evidence="4" id="KW-0460">Magnesium</keyword>
<dbReference type="InterPro" id="IPR006357">
    <property type="entry name" value="HAD-SF_hydro_IIA"/>
</dbReference>
<sequence length="348" mass="38620">MRIGVAGREGRIHDVVSRMLALVSKLSTLCKFCRENGHRSVRMSVKNLSRLSRDEVKALFNSIDTILTDCDGVLWLHAKALPGSPEVLNRFREMGKRVFYITNNNVITREEFLIKCDKLGYKSTKDNVLTTSYLTACYLQDIGFKKKVYVVGSSGIARELNLFGIRNFGVGPDHLVGDITSLVMDFKLDPDVGAVVVGFDEHISYPKILKAVSYLNRPQCLFIATNMDETGPNRIGDCVIPGTGSIVAAIETCAGRKPLLVGKPGAYIIDAIRKRYNVDPKRTLMIGDRCNTDILLGTRCGFKTLLVLSGVSTLGDVLKWQQSDNKEDHDLVPDYYIDKLGDLLPLLT</sequence>
<dbReference type="AlphaFoldDB" id="A0A6L2PEU7"/>
<evidence type="ECO:0000256" key="3">
    <source>
        <dbReference type="PIRSR" id="PIRSR000915-2"/>
    </source>
</evidence>
<evidence type="ECO:0000256" key="4">
    <source>
        <dbReference type="PIRSR" id="PIRSR000915-3"/>
    </source>
</evidence>
<dbReference type="NCBIfam" id="TIGR01460">
    <property type="entry name" value="HAD-SF-IIA"/>
    <property type="match status" value="1"/>
</dbReference>
<comment type="caution">
    <text evidence="5">The sequence shown here is derived from an EMBL/GenBank/DDBJ whole genome shotgun (WGS) entry which is preliminary data.</text>
</comment>
<dbReference type="PIRSF" id="PIRSF000915">
    <property type="entry name" value="PGP-type_phosphatase"/>
    <property type="match status" value="1"/>
</dbReference>
<dbReference type="Pfam" id="PF13242">
    <property type="entry name" value="Hydrolase_like"/>
    <property type="match status" value="1"/>
</dbReference>
<evidence type="ECO:0000256" key="1">
    <source>
        <dbReference type="ARBA" id="ARBA00022801"/>
    </source>
</evidence>
<feature type="binding site" evidence="3">
    <location>
        <position position="263"/>
    </location>
    <ligand>
        <name>substrate</name>
    </ligand>
</feature>
<dbReference type="Gene3D" id="3.40.50.1000">
    <property type="entry name" value="HAD superfamily/HAD-like"/>
    <property type="match status" value="2"/>
</dbReference>
<accession>A0A6L2PEU7</accession>
<dbReference type="Pfam" id="PF13344">
    <property type="entry name" value="Hydrolase_6"/>
    <property type="match status" value="1"/>
</dbReference>
<evidence type="ECO:0008006" key="7">
    <source>
        <dbReference type="Google" id="ProtNLM"/>
    </source>
</evidence>
<dbReference type="PANTHER" id="PTHR19288:SF93">
    <property type="entry name" value="FI11325P-RELATED"/>
    <property type="match status" value="1"/>
</dbReference>
<dbReference type="InterPro" id="IPR036412">
    <property type="entry name" value="HAD-like_sf"/>
</dbReference>
<keyword evidence="6" id="KW-1185">Reference proteome</keyword>
<dbReference type="GO" id="GO:0016791">
    <property type="term" value="F:phosphatase activity"/>
    <property type="evidence" value="ECO:0007669"/>
    <property type="project" value="InterPro"/>
</dbReference>
<feature type="active site" description="Proton donor" evidence="2">
    <location>
        <position position="71"/>
    </location>
</feature>
<feature type="active site" description="Nucleophile" evidence="2">
    <location>
        <position position="69"/>
    </location>
</feature>
<dbReference type="NCBIfam" id="TIGR01452">
    <property type="entry name" value="PGP_euk"/>
    <property type="match status" value="1"/>
</dbReference>
<dbReference type="InterPro" id="IPR023214">
    <property type="entry name" value="HAD_sf"/>
</dbReference>
<dbReference type="PANTHER" id="PTHR19288">
    <property type="entry name" value="4-NITROPHENYLPHOSPHATASE-RELATED"/>
    <property type="match status" value="1"/>
</dbReference>
<name>A0A6L2PEU7_COPFO</name>
<dbReference type="EMBL" id="BLKM01000171">
    <property type="protein sequence ID" value="GFG29732.1"/>
    <property type="molecule type" value="Genomic_DNA"/>
</dbReference>
<dbReference type="SUPFAM" id="SSF56784">
    <property type="entry name" value="HAD-like"/>
    <property type="match status" value="1"/>
</dbReference>
<dbReference type="GO" id="GO:0046872">
    <property type="term" value="F:metal ion binding"/>
    <property type="evidence" value="ECO:0007669"/>
    <property type="project" value="UniProtKB-KW"/>
</dbReference>
<dbReference type="Proteomes" id="UP000502823">
    <property type="component" value="Unassembled WGS sequence"/>
</dbReference>
<dbReference type="GO" id="GO:0005737">
    <property type="term" value="C:cytoplasm"/>
    <property type="evidence" value="ECO:0007669"/>
    <property type="project" value="TreeGrafter"/>
</dbReference>
<feature type="binding site" evidence="4">
    <location>
        <position position="288"/>
    </location>
    <ligand>
        <name>Mg(2+)</name>
        <dbReference type="ChEBI" id="CHEBI:18420"/>
    </ligand>
</feature>
<keyword evidence="1" id="KW-0378">Hydrolase</keyword>
<feature type="binding site" evidence="4">
    <location>
        <position position="71"/>
    </location>
    <ligand>
        <name>Mg(2+)</name>
        <dbReference type="ChEBI" id="CHEBI:18420"/>
    </ligand>
</feature>
<protein>
    <recommendedName>
        <fullName evidence="7">Phosphoglycolate phosphatase</fullName>
    </recommendedName>
</protein>
<dbReference type="OrthoDB" id="413953at2759"/>
<dbReference type="InterPro" id="IPR006349">
    <property type="entry name" value="PGP_euk"/>
</dbReference>
<organism evidence="5 6">
    <name type="scientific">Coptotermes formosanus</name>
    <name type="common">Formosan subterranean termite</name>
    <dbReference type="NCBI Taxonomy" id="36987"/>
    <lineage>
        <taxon>Eukaryota</taxon>
        <taxon>Metazoa</taxon>
        <taxon>Ecdysozoa</taxon>
        <taxon>Arthropoda</taxon>
        <taxon>Hexapoda</taxon>
        <taxon>Insecta</taxon>
        <taxon>Pterygota</taxon>
        <taxon>Neoptera</taxon>
        <taxon>Polyneoptera</taxon>
        <taxon>Dictyoptera</taxon>
        <taxon>Blattodea</taxon>
        <taxon>Blattoidea</taxon>
        <taxon>Termitoidae</taxon>
        <taxon>Rhinotermitidae</taxon>
        <taxon>Coptotermes</taxon>
    </lineage>
</organism>
<proteinExistence type="predicted"/>
<gene>
    <name evidence="5" type="ORF">Cfor_09686</name>
</gene>